<dbReference type="EMBL" id="JAPFFF010000045">
    <property type="protein sequence ID" value="KAK8840587.1"/>
    <property type="molecule type" value="Genomic_DNA"/>
</dbReference>
<organism evidence="1 2">
    <name type="scientific">Tritrichomonas musculus</name>
    <dbReference type="NCBI Taxonomy" id="1915356"/>
    <lineage>
        <taxon>Eukaryota</taxon>
        <taxon>Metamonada</taxon>
        <taxon>Parabasalia</taxon>
        <taxon>Tritrichomonadida</taxon>
        <taxon>Tritrichomonadidae</taxon>
        <taxon>Tritrichomonas</taxon>
    </lineage>
</organism>
<comment type="caution">
    <text evidence="1">The sequence shown here is derived from an EMBL/GenBank/DDBJ whole genome shotgun (WGS) entry which is preliminary data.</text>
</comment>
<keyword evidence="2" id="KW-1185">Reference proteome</keyword>
<evidence type="ECO:0000313" key="1">
    <source>
        <dbReference type="EMBL" id="KAK8840587.1"/>
    </source>
</evidence>
<sequence length="129" mass="14719">MNRSSISKLQIFLNSNDQFFTPLFESCTLLAISIISSTKDVPDIFITLFKHLLDLFFLLKTNSFLHNCVASALKILVSVGKINASFLDELDMFNKIIECYANRRKNGYSPKLCQLRLISNQMNLFVSKS</sequence>
<dbReference type="Proteomes" id="UP001470230">
    <property type="component" value="Unassembled WGS sequence"/>
</dbReference>
<gene>
    <name evidence="1" type="ORF">M9Y10_030798</name>
</gene>
<evidence type="ECO:0000313" key="2">
    <source>
        <dbReference type="Proteomes" id="UP001470230"/>
    </source>
</evidence>
<reference evidence="1 2" key="1">
    <citation type="submission" date="2024-04" db="EMBL/GenBank/DDBJ databases">
        <title>Tritrichomonas musculus Genome.</title>
        <authorList>
            <person name="Alves-Ferreira E."/>
            <person name="Grigg M."/>
            <person name="Lorenzi H."/>
            <person name="Galac M."/>
        </authorList>
    </citation>
    <scope>NUCLEOTIDE SEQUENCE [LARGE SCALE GENOMIC DNA]</scope>
    <source>
        <strain evidence="1 2">EAF2021</strain>
    </source>
</reference>
<proteinExistence type="predicted"/>
<accession>A0ABR2H4T3</accession>
<protein>
    <submittedName>
        <fullName evidence="1">Uncharacterized protein</fullName>
    </submittedName>
</protein>
<name>A0ABR2H4T3_9EUKA</name>